<evidence type="ECO:0000313" key="3">
    <source>
        <dbReference type="EMBL" id="KAK3857616.1"/>
    </source>
</evidence>
<feature type="region of interest" description="Disordered" evidence="1">
    <location>
        <begin position="104"/>
        <end position="127"/>
    </location>
</feature>
<name>A0AAE1BV40_PETCI</name>
<dbReference type="AlphaFoldDB" id="A0AAE1BV40"/>
<feature type="transmembrane region" description="Helical" evidence="2">
    <location>
        <begin position="941"/>
        <end position="960"/>
    </location>
</feature>
<protein>
    <submittedName>
        <fullName evidence="3">Uncharacterized protein</fullName>
    </submittedName>
</protein>
<feature type="compositionally biased region" description="Low complexity" evidence="1">
    <location>
        <begin position="245"/>
        <end position="254"/>
    </location>
</feature>
<feature type="region of interest" description="Disordered" evidence="1">
    <location>
        <begin position="196"/>
        <end position="304"/>
    </location>
</feature>
<dbReference type="EMBL" id="JAWQEG010005562">
    <property type="protein sequence ID" value="KAK3857616.1"/>
    <property type="molecule type" value="Genomic_DNA"/>
</dbReference>
<keyword evidence="2" id="KW-1133">Transmembrane helix</keyword>
<gene>
    <name evidence="3" type="ORF">Pcinc_036146</name>
</gene>
<feature type="compositionally biased region" description="Basic residues" evidence="1">
    <location>
        <begin position="884"/>
        <end position="894"/>
    </location>
</feature>
<feature type="compositionally biased region" description="Low complexity" evidence="1">
    <location>
        <begin position="490"/>
        <end position="504"/>
    </location>
</feature>
<feature type="compositionally biased region" description="Low complexity" evidence="1">
    <location>
        <begin position="270"/>
        <end position="292"/>
    </location>
</feature>
<feature type="region of interest" description="Disordered" evidence="1">
    <location>
        <begin position="873"/>
        <end position="894"/>
    </location>
</feature>
<keyword evidence="2" id="KW-0812">Transmembrane</keyword>
<proteinExistence type="predicted"/>
<feature type="compositionally biased region" description="Polar residues" evidence="1">
    <location>
        <begin position="732"/>
        <end position="741"/>
    </location>
</feature>
<evidence type="ECO:0000256" key="2">
    <source>
        <dbReference type="SAM" id="Phobius"/>
    </source>
</evidence>
<reference evidence="3" key="1">
    <citation type="submission" date="2023-10" db="EMBL/GenBank/DDBJ databases">
        <title>Genome assemblies of two species of porcelain crab, Petrolisthes cinctipes and Petrolisthes manimaculis (Anomura: Porcellanidae).</title>
        <authorList>
            <person name="Angst P."/>
        </authorList>
    </citation>
    <scope>NUCLEOTIDE SEQUENCE</scope>
    <source>
        <strain evidence="3">PB745_01</strain>
        <tissue evidence="3">Gill</tissue>
    </source>
</reference>
<feature type="region of interest" description="Disordered" evidence="1">
    <location>
        <begin position="688"/>
        <end position="712"/>
    </location>
</feature>
<comment type="caution">
    <text evidence="3">The sequence shown here is derived from an EMBL/GenBank/DDBJ whole genome shotgun (WGS) entry which is preliminary data.</text>
</comment>
<feature type="transmembrane region" description="Helical" evidence="2">
    <location>
        <begin position="897"/>
        <end position="921"/>
    </location>
</feature>
<evidence type="ECO:0000256" key="1">
    <source>
        <dbReference type="SAM" id="MobiDB-lite"/>
    </source>
</evidence>
<feature type="region of interest" description="Disordered" evidence="1">
    <location>
        <begin position="730"/>
        <end position="756"/>
    </location>
</feature>
<feature type="transmembrane region" description="Helical" evidence="2">
    <location>
        <begin position="1016"/>
        <end position="1035"/>
    </location>
</feature>
<feature type="region of interest" description="Disordered" evidence="1">
    <location>
        <begin position="1"/>
        <end position="27"/>
    </location>
</feature>
<feature type="region of interest" description="Disordered" evidence="1">
    <location>
        <begin position="61"/>
        <end position="87"/>
    </location>
</feature>
<keyword evidence="4" id="KW-1185">Reference proteome</keyword>
<feature type="compositionally biased region" description="Low complexity" evidence="1">
    <location>
        <begin position="113"/>
        <end position="122"/>
    </location>
</feature>
<dbReference type="Proteomes" id="UP001286313">
    <property type="component" value="Unassembled WGS sequence"/>
</dbReference>
<feature type="region of interest" description="Disordered" evidence="1">
    <location>
        <begin position="406"/>
        <end position="460"/>
    </location>
</feature>
<feature type="compositionally biased region" description="Low complexity" evidence="1">
    <location>
        <begin position="76"/>
        <end position="87"/>
    </location>
</feature>
<accession>A0AAE1BV40</accession>
<feature type="region of interest" description="Disordered" evidence="1">
    <location>
        <begin position="150"/>
        <end position="184"/>
    </location>
</feature>
<organism evidence="3 4">
    <name type="scientific">Petrolisthes cinctipes</name>
    <name type="common">Flat porcelain crab</name>
    <dbReference type="NCBI Taxonomy" id="88211"/>
    <lineage>
        <taxon>Eukaryota</taxon>
        <taxon>Metazoa</taxon>
        <taxon>Ecdysozoa</taxon>
        <taxon>Arthropoda</taxon>
        <taxon>Crustacea</taxon>
        <taxon>Multicrustacea</taxon>
        <taxon>Malacostraca</taxon>
        <taxon>Eumalacostraca</taxon>
        <taxon>Eucarida</taxon>
        <taxon>Decapoda</taxon>
        <taxon>Pleocyemata</taxon>
        <taxon>Anomura</taxon>
        <taxon>Galatheoidea</taxon>
        <taxon>Porcellanidae</taxon>
        <taxon>Petrolisthes</taxon>
    </lineage>
</organism>
<keyword evidence="2" id="KW-0472">Membrane</keyword>
<feature type="compositionally biased region" description="Low complexity" evidence="1">
    <location>
        <begin position="688"/>
        <end position="710"/>
    </location>
</feature>
<sequence>MSSRERQGGRGRRGKYGEGDGSGHAPFLTPVVASMSTTTHTSPCLTYQSTLTFIPSTTCTARYTSSSSPGEIVPGSSSERASDSVVSVKERRISRQIFSPQFVTGSGRRRKSLSSSSWRFVSPQDAAPPSHTLLPKCLWPRNEGLKVVPHSCTRDEKSQKSSPPQDDVNAGQIVSKPSGGSSRVRRLSLSFMLSKFASSEEDSPPPVRELRDGTEGEPFSFPTSPIRGNDTSGYFKRRATDRAATRATCTTTADSETRSSSGGDYSVPQRVGVSASKRGVSSSSSCELMSLSTVPQPRHDNTSQGITRTMAFSSPNAPKMQRKNIERLHQFTDQPGLYQSGGGGQCIESITIPRRKMRKIEQLSRIYIDQVPGKCESGYGWHSIESTTTPSRKMQKIEQLSHKYTDRPLGKDMSGGGRHSFESTTIPSSRKIPLRYQSCGGGRHSTETTTTTSSKRHKKSLVVVTTREASPGLLSPGLVSRVMRANNTHTSTVEDSTSSSSSSSEAEEELPVPPTPPLFNGRALTNGISHRTQEEVLLIHREPQTKEENWISQKEQITEEVYFSEAHDDNKGFSRENFDSLIDSYNKKPEEVRPTSPLSDQENLAGVNVKQLTVSYLSVAQKDKGQANNHKCDIQSEIKTDLNSSVNISNLVDTYTSPPRAATPSKPDDLTPVSFRSLKSAYEASASGASGAVSRHSSSGSSSPAGGSPAPKEELNISLHQLREEYCRSVQDGYSRSQTPSRPTPDTGISIRQLTRSMNDLRTLGRDSGHPLMEGDRQALASVNVKALTRSFSDLTRLSEPLVSPRSPSPRQHTPAFSVSVKKLVTTGTENPSQASCVAEEKGNTIICKMSLVEGGETAERRTVIGCDLSQTPTRSDIRENRGGSRKRSAGKGKGKLTCVLPSFLPTCMGHLLSLCLLALYTLRATACFTNLCVDVRAYVFTAPVCVIAGRLVAVTTLPLRLARGLPNLLGAGPAAAAAAVGVGGDYCCAACHHPPRHWCLLCCYRIVTSSTVSSLLVLLVCVLLVLLCVLLLTARSLVPVCCPVAPRVWSSLPRRPCPGVRVGVG</sequence>
<evidence type="ECO:0000313" key="4">
    <source>
        <dbReference type="Proteomes" id="UP001286313"/>
    </source>
</evidence>
<feature type="region of interest" description="Disordered" evidence="1">
    <location>
        <begin position="489"/>
        <end position="519"/>
    </location>
</feature>